<feature type="repeat" description="ANK" evidence="3">
    <location>
        <begin position="79"/>
        <end position="111"/>
    </location>
</feature>
<dbReference type="PROSITE" id="PS50088">
    <property type="entry name" value="ANK_REPEAT"/>
    <property type="match status" value="3"/>
</dbReference>
<dbReference type="Proteomes" id="UP000694523">
    <property type="component" value="Unplaced"/>
</dbReference>
<evidence type="ECO:0000256" key="2">
    <source>
        <dbReference type="ARBA" id="ARBA00023043"/>
    </source>
</evidence>
<name>A0A8C6SD22_9GOBI</name>
<proteinExistence type="predicted"/>
<keyword evidence="1" id="KW-0677">Repeat</keyword>
<dbReference type="PRINTS" id="PR01415">
    <property type="entry name" value="ANKYRIN"/>
</dbReference>
<dbReference type="Pfam" id="PF12796">
    <property type="entry name" value="Ank_2"/>
    <property type="match status" value="2"/>
</dbReference>
<accession>A0A8C6SD22</accession>
<dbReference type="Ensembl" id="ENSNMLT00000005355.1">
    <property type="protein sequence ID" value="ENSNMLP00000004683.1"/>
    <property type="gene ID" value="ENSNMLG00000003426.1"/>
</dbReference>
<dbReference type="InterPro" id="IPR002110">
    <property type="entry name" value="Ankyrin_rpt"/>
</dbReference>
<dbReference type="GO" id="GO:0005634">
    <property type="term" value="C:nucleus"/>
    <property type="evidence" value="ECO:0007669"/>
    <property type="project" value="TreeGrafter"/>
</dbReference>
<feature type="repeat" description="ANK" evidence="3">
    <location>
        <begin position="194"/>
        <end position="230"/>
    </location>
</feature>
<sequence>MEMDTSQSTHLAFGTSPDKNKLREARMLLSGMDYSRITEQDEDGDTILHIYTAKGLRECAIAAAERLRSLWTLDAKEHKGKTALLVAVTANLPDIVCDLLSLGADINTCDVNGQTALHLAAHYGYNLVLQSDCSLSSRATEKLACVQLLLSKGSSLLSQEIKSNNTVLHLAVKEGNIDLVRFLLKIPQDNMKAHGHTALHMAAGLHGNPYQKEMVQLLLLRGADPSIRSLENDQAAHLLQSGPVGEQLKALLKRRNASSRRRIFSLQDNE</sequence>
<dbReference type="PROSITE" id="PS50297">
    <property type="entry name" value="ANK_REP_REGION"/>
    <property type="match status" value="3"/>
</dbReference>
<evidence type="ECO:0000313" key="4">
    <source>
        <dbReference type="Ensembl" id="ENSNMLP00000004683.1"/>
    </source>
</evidence>
<dbReference type="GO" id="GO:0010468">
    <property type="term" value="P:regulation of gene expression"/>
    <property type="evidence" value="ECO:0007669"/>
    <property type="project" value="TreeGrafter"/>
</dbReference>
<dbReference type="InterPro" id="IPR036770">
    <property type="entry name" value="Ankyrin_rpt-contain_sf"/>
</dbReference>
<organism evidence="4 5">
    <name type="scientific">Neogobius melanostomus</name>
    <name type="common">round goby</name>
    <dbReference type="NCBI Taxonomy" id="47308"/>
    <lineage>
        <taxon>Eukaryota</taxon>
        <taxon>Metazoa</taxon>
        <taxon>Chordata</taxon>
        <taxon>Craniata</taxon>
        <taxon>Vertebrata</taxon>
        <taxon>Euteleostomi</taxon>
        <taxon>Actinopterygii</taxon>
        <taxon>Neopterygii</taxon>
        <taxon>Teleostei</taxon>
        <taxon>Neoteleostei</taxon>
        <taxon>Acanthomorphata</taxon>
        <taxon>Gobiaria</taxon>
        <taxon>Gobiiformes</taxon>
        <taxon>Gobioidei</taxon>
        <taxon>Gobiidae</taxon>
        <taxon>Benthophilinae</taxon>
        <taxon>Neogobiini</taxon>
        <taxon>Neogobius</taxon>
    </lineage>
</organism>
<dbReference type="SUPFAM" id="SSF48403">
    <property type="entry name" value="Ankyrin repeat"/>
    <property type="match status" value="1"/>
</dbReference>
<evidence type="ECO:0000256" key="1">
    <source>
        <dbReference type="ARBA" id="ARBA00022737"/>
    </source>
</evidence>
<evidence type="ECO:0000256" key="3">
    <source>
        <dbReference type="PROSITE-ProRule" id="PRU00023"/>
    </source>
</evidence>
<feature type="repeat" description="ANK" evidence="3">
    <location>
        <begin position="163"/>
        <end position="185"/>
    </location>
</feature>
<dbReference type="Gene3D" id="1.25.40.20">
    <property type="entry name" value="Ankyrin repeat-containing domain"/>
    <property type="match status" value="2"/>
</dbReference>
<keyword evidence="2 3" id="KW-0040">ANK repeat</keyword>
<reference evidence="4" key="1">
    <citation type="submission" date="2025-08" db="UniProtKB">
        <authorList>
            <consortium name="Ensembl"/>
        </authorList>
    </citation>
    <scope>IDENTIFICATION</scope>
</reference>
<keyword evidence="5" id="KW-1185">Reference proteome</keyword>
<protein>
    <submittedName>
        <fullName evidence="4">Uncharacterized protein</fullName>
    </submittedName>
</protein>
<reference evidence="4" key="2">
    <citation type="submission" date="2025-09" db="UniProtKB">
        <authorList>
            <consortium name="Ensembl"/>
        </authorList>
    </citation>
    <scope>IDENTIFICATION</scope>
</reference>
<dbReference type="PANTHER" id="PTHR24124:SF7">
    <property type="entry name" value="NF-KAPPA-B INHIBITOR DELTA"/>
    <property type="match status" value="1"/>
</dbReference>
<dbReference type="SMART" id="SM00248">
    <property type="entry name" value="ANK"/>
    <property type="match status" value="5"/>
</dbReference>
<dbReference type="PANTHER" id="PTHR24124">
    <property type="entry name" value="ANKYRIN REPEAT FAMILY A"/>
    <property type="match status" value="1"/>
</dbReference>
<dbReference type="AlphaFoldDB" id="A0A8C6SD22"/>
<evidence type="ECO:0000313" key="5">
    <source>
        <dbReference type="Proteomes" id="UP000694523"/>
    </source>
</evidence>